<evidence type="ECO:0000313" key="5">
    <source>
        <dbReference type="Proteomes" id="UP000781932"/>
    </source>
</evidence>
<dbReference type="PANTHER" id="PTHR37534:SF7">
    <property type="entry name" value="TRANSCRIPTIONAL ACTIVATOR PROTEIN UGA3"/>
    <property type="match status" value="1"/>
</dbReference>
<dbReference type="GeneID" id="62158925"/>
<dbReference type="EMBL" id="JAATWM020000007">
    <property type="protein sequence ID" value="KAF9879589.1"/>
    <property type="molecule type" value="Genomic_DNA"/>
</dbReference>
<dbReference type="Proteomes" id="UP000781932">
    <property type="component" value="Unassembled WGS sequence"/>
</dbReference>
<dbReference type="PANTHER" id="PTHR37534">
    <property type="entry name" value="TRANSCRIPTIONAL ACTIVATOR PROTEIN UGA3"/>
    <property type="match status" value="1"/>
</dbReference>
<evidence type="ECO:0000256" key="3">
    <source>
        <dbReference type="SAM" id="MobiDB-lite"/>
    </source>
</evidence>
<keyword evidence="2" id="KW-0539">Nucleus</keyword>
<feature type="region of interest" description="Disordered" evidence="3">
    <location>
        <begin position="1"/>
        <end position="24"/>
    </location>
</feature>
<comment type="caution">
    <text evidence="4">The sequence shown here is derived from an EMBL/GenBank/DDBJ whole genome shotgun (WGS) entry which is preliminary data.</text>
</comment>
<accession>A0A9P6IB54</accession>
<evidence type="ECO:0000256" key="1">
    <source>
        <dbReference type="ARBA" id="ARBA00004123"/>
    </source>
</evidence>
<dbReference type="Pfam" id="PF11951">
    <property type="entry name" value="Fungal_trans_2"/>
    <property type="match status" value="1"/>
</dbReference>
<feature type="region of interest" description="Disordered" evidence="3">
    <location>
        <begin position="245"/>
        <end position="280"/>
    </location>
</feature>
<dbReference type="GO" id="GO:0000976">
    <property type="term" value="F:transcription cis-regulatory region binding"/>
    <property type="evidence" value="ECO:0007669"/>
    <property type="project" value="TreeGrafter"/>
</dbReference>
<dbReference type="OrthoDB" id="3509362at2759"/>
<proteinExistence type="predicted"/>
<dbReference type="GO" id="GO:0045944">
    <property type="term" value="P:positive regulation of transcription by RNA polymerase II"/>
    <property type="evidence" value="ECO:0007669"/>
    <property type="project" value="TreeGrafter"/>
</dbReference>
<dbReference type="GO" id="GO:0003700">
    <property type="term" value="F:DNA-binding transcription factor activity"/>
    <property type="evidence" value="ECO:0007669"/>
    <property type="project" value="TreeGrafter"/>
</dbReference>
<comment type="subcellular location">
    <subcellularLocation>
        <location evidence="1">Nucleus</location>
    </subcellularLocation>
</comment>
<evidence type="ECO:0000256" key="2">
    <source>
        <dbReference type="ARBA" id="ARBA00023242"/>
    </source>
</evidence>
<dbReference type="InterPro" id="IPR021858">
    <property type="entry name" value="Fun_TF"/>
</dbReference>
<feature type="compositionally biased region" description="Low complexity" evidence="3">
    <location>
        <begin position="299"/>
        <end position="312"/>
    </location>
</feature>
<feature type="region of interest" description="Disordered" evidence="3">
    <location>
        <begin position="292"/>
        <end position="312"/>
    </location>
</feature>
<organism evidence="4 5">
    <name type="scientific">Colletotrichum karsti</name>
    <dbReference type="NCBI Taxonomy" id="1095194"/>
    <lineage>
        <taxon>Eukaryota</taxon>
        <taxon>Fungi</taxon>
        <taxon>Dikarya</taxon>
        <taxon>Ascomycota</taxon>
        <taxon>Pezizomycotina</taxon>
        <taxon>Sordariomycetes</taxon>
        <taxon>Hypocreomycetidae</taxon>
        <taxon>Glomerellales</taxon>
        <taxon>Glomerellaceae</taxon>
        <taxon>Colletotrichum</taxon>
        <taxon>Colletotrichum boninense species complex</taxon>
    </lineage>
</organism>
<protein>
    <submittedName>
        <fullName evidence="4">Uncharacterized protein</fullName>
    </submittedName>
</protein>
<evidence type="ECO:0000313" key="4">
    <source>
        <dbReference type="EMBL" id="KAF9879589.1"/>
    </source>
</evidence>
<dbReference type="RefSeq" id="XP_038749050.1">
    <property type="nucleotide sequence ID" value="XM_038885851.1"/>
</dbReference>
<reference evidence="4" key="2">
    <citation type="submission" date="2020-11" db="EMBL/GenBank/DDBJ databases">
        <title>Whole genome sequencing of Colletotrichum sp.</title>
        <authorList>
            <person name="Li H."/>
        </authorList>
    </citation>
    <scope>NUCLEOTIDE SEQUENCE</scope>
    <source>
        <strain evidence="4">CkLH20</strain>
    </source>
</reference>
<dbReference type="AlphaFoldDB" id="A0A9P6IB54"/>
<dbReference type="GO" id="GO:0005634">
    <property type="term" value="C:nucleus"/>
    <property type="evidence" value="ECO:0007669"/>
    <property type="project" value="UniProtKB-SubCell"/>
</dbReference>
<sequence length="507" mass="56196">MLHAQKADASPAVEGESAVPDPVPSVTLAGDFNSTVNGMVDAGQLAPTMHRSIASQSAATIPSPLPSLTPDDADQRILMSYYIHSFVPNISVAKSSSSFFTSLYVPMAFHCDAVRNAILACASAHLSKATADVSRSSRLLNLSVCYQRQCHQFLQHRISLLGNLQQDHLESLTVILLFIGLEVQNGAHTKKWMDQLECVRNIIRQQGGKTAFARSSWEAECIYNHFLYHDVMSLIMDGVAGRRYRDEEAEDGTSAAGTPPSEGSSCMAVSSPPPPRLRDSEMPWAKYILGPEAMNQPQSTRPPSRSGRASSSVHPLLGLSRELFFLIQKIRFVKPIDDPTESFDPSANIFFLDLERKISTLQFDIPPNANDEGDRLDAGTRLDLLTLAEAYRLAALILLYRRSKAHTHRLPVLARQVIVLVERIPPGNPAEAGLTYPLFLAGAEIVSDDLILRCAAKLITIRERVKVLNIQAVEEVLEAVWRERLNGGDNWDWEQLLRRWKWVINLG</sequence>
<gene>
    <name evidence="4" type="ORF">CkaCkLH20_03132</name>
</gene>
<name>A0A9P6IB54_9PEZI</name>
<keyword evidence="5" id="KW-1185">Reference proteome</keyword>
<reference evidence="4" key="1">
    <citation type="submission" date="2020-03" db="EMBL/GenBank/DDBJ databases">
        <authorList>
            <person name="He L."/>
        </authorList>
    </citation>
    <scope>NUCLEOTIDE SEQUENCE</scope>
    <source>
        <strain evidence="4">CkLH20</strain>
    </source>
</reference>